<name>A0ABU5N2E2_9MICO</name>
<evidence type="ECO:0000256" key="6">
    <source>
        <dbReference type="SAM" id="Phobius"/>
    </source>
</evidence>
<dbReference type="RefSeq" id="WP_194423010.1">
    <property type="nucleotide sequence ID" value="NZ_BAAAPT010000001.1"/>
</dbReference>
<evidence type="ECO:0000256" key="4">
    <source>
        <dbReference type="ARBA" id="ARBA00022989"/>
    </source>
</evidence>
<keyword evidence="5 6" id="KW-0472">Membrane</keyword>
<feature type="transmembrane region" description="Helical" evidence="6">
    <location>
        <begin position="125"/>
        <end position="145"/>
    </location>
</feature>
<gene>
    <name evidence="8" type="ORF">R2Q92_00310</name>
</gene>
<dbReference type="EMBL" id="JAWJYN010000001">
    <property type="protein sequence ID" value="MDZ8160261.1"/>
    <property type="molecule type" value="Genomic_DNA"/>
</dbReference>
<evidence type="ECO:0000256" key="3">
    <source>
        <dbReference type="ARBA" id="ARBA00022692"/>
    </source>
</evidence>
<comment type="caution">
    <text evidence="8">The sequence shown here is derived from an EMBL/GenBank/DDBJ whole genome shotgun (WGS) entry which is preliminary data.</text>
</comment>
<keyword evidence="3 6" id="KW-0812">Transmembrane</keyword>
<comment type="similarity">
    <text evidence="2">Belongs to the GtrA family.</text>
</comment>
<dbReference type="PANTHER" id="PTHR38459">
    <property type="entry name" value="PROPHAGE BACTOPRENOL-LINKED GLUCOSE TRANSLOCASE HOMOLOG"/>
    <property type="match status" value="1"/>
</dbReference>
<evidence type="ECO:0000313" key="9">
    <source>
        <dbReference type="Proteomes" id="UP001291912"/>
    </source>
</evidence>
<dbReference type="InterPro" id="IPR007267">
    <property type="entry name" value="GtrA_DPMS_TM"/>
</dbReference>
<comment type="subcellular location">
    <subcellularLocation>
        <location evidence="1">Membrane</location>
        <topology evidence="1">Multi-pass membrane protein</topology>
    </subcellularLocation>
</comment>
<evidence type="ECO:0000313" key="8">
    <source>
        <dbReference type="EMBL" id="MDZ8160261.1"/>
    </source>
</evidence>
<proteinExistence type="inferred from homology"/>
<evidence type="ECO:0000256" key="1">
    <source>
        <dbReference type="ARBA" id="ARBA00004141"/>
    </source>
</evidence>
<feature type="transmembrane region" description="Helical" evidence="6">
    <location>
        <begin position="95"/>
        <end position="119"/>
    </location>
</feature>
<evidence type="ECO:0000256" key="2">
    <source>
        <dbReference type="ARBA" id="ARBA00009399"/>
    </source>
</evidence>
<feature type="domain" description="GtrA/DPMS transmembrane" evidence="7">
    <location>
        <begin position="31"/>
        <end position="152"/>
    </location>
</feature>
<dbReference type="Proteomes" id="UP001291912">
    <property type="component" value="Unassembled WGS sequence"/>
</dbReference>
<organism evidence="8 9">
    <name type="scientific">Microbacterium aquimaris</name>
    <dbReference type="NCBI Taxonomy" id="459816"/>
    <lineage>
        <taxon>Bacteria</taxon>
        <taxon>Bacillati</taxon>
        <taxon>Actinomycetota</taxon>
        <taxon>Actinomycetes</taxon>
        <taxon>Micrococcales</taxon>
        <taxon>Microbacteriaceae</taxon>
        <taxon>Microbacterium</taxon>
    </lineage>
</organism>
<accession>A0ABU5N2E2</accession>
<dbReference type="Pfam" id="PF04138">
    <property type="entry name" value="GtrA_DPMS_TM"/>
    <property type="match status" value="1"/>
</dbReference>
<reference evidence="8 9" key="1">
    <citation type="submission" date="2023-10" db="EMBL/GenBank/DDBJ databases">
        <title>Microbacterium xanthum sp. nov., isolated from seaweed.</title>
        <authorList>
            <person name="Lee S.D."/>
        </authorList>
    </citation>
    <scope>NUCLEOTIDE SEQUENCE [LARGE SCALE GENOMIC DNA]</scope>
    <source>
        <strain evidence="8 9">KCTC 19124</strain>
    </source>
</reference>
<keyword evidence="4 6" id="KW-1133">Transmembrane helix</keyword>
<dbReference type="PANTHER" id="PTHR38459:SF1">
    <property type="entry name" value="PROPHAGE BACTOPRENOL-LINKED GLUCOSE TRANSLOCASE HOMOLOG"/>
    <property type="match status" value="1"/>
</dbReference>
<evidence type="ECO:0000259" key="7">
    <source>
        <dbReference type="Pfam" id="PF04138"/>
    </source>
</evidence>
<feature type="transmembrane region" description="Helical" evidence="6">
    <location>
        <begin position="23"/>
        <end position="46"/>
    </location>
</feature>
<sequence length="160" mass="17140">MTTITPAAPVPAERPGAAQRIRLLLSEVGAFGLVGAIAFVIDVGGYNLLRFTVMPDSVVWAKVVSVTVATAFAYAGHRYLTFRSRRGRPVLGEALLFVVANAGGLLISAACLYVSHYVLGFTSTLADNIAGNVIGFALGTLFRYLTYRFVVFRPRTEVPA</sequence>
<feature type="transmembrane region" description="Helical" evidence="6">
    <location>
        <begin position="58"/>
        <end position="75"/>
    </location>
</feature>
<evidence type="ECO:0000256" key="5">
    <source>
        <dbReference type="ARBA" id="ARBA00023136"/>
    </source>
</evidence>
<keyword evidence="9" id="KW-1185">Reference proteome</keyword>
<protein>
    <submittedName>
        <fullName evidence="8">GtrA family protein</fullName>
    </submittedName>
</protein>
<dbReference type="InterPro" id="IPR051401">
    <property type="entry name" value="GtrA_CellWall_Glycosyl"/>
</dbReference>